<feature type="transmembrane region" description="Helical" evidence="1">
    <location>
        <begin position="178"/>
        <end position="202"/>
    </location>
</feature>
<name>Q97MU0_CLOAB</name>
<dbReference type="HOGENOM" id="CLU_588888_0_0_9"/>
<dbReference type="EMBL" id="AE001437">
    <property type="protein sequence ID" value="AAK78086.1"/>
    <property type="molecule type" value="Genomic_DNA"/>
</dbReference>
<dbReference type="AlphaFoldDB" id="Q97MU0"/>
<dbReference type="PIR" id="C96912">
    <property type="entry name" value="C96912"/>
</dbReference>
<evidence type="ECO:0000256" key="1">
    <source>
        <dbReference type="SAM" id="Phobius"/>
    </source>
</evidence>
<sequence length="464" mass="54484">MRRDSMGFIRNFTIRSKLLSLLLINVLLIVIVVLFMIEIRAEYSKKRGDINSVYCYNEKVINSLKDDLGISQDYIVQYVYDRNTHEYSKVELDRRIDKVKHLDNYKGLINKIGTGINEYNSVLTKIQNYGDNDNQYELKAQLNKNKDIRADIIDSLDRLMDENINQEYIEENKLIDKYLEFSIVTVLIAFFVITLIASFVFYDIHGMLNKILNVIDRIFQSEAVDMEYKMSRKDELGVILNKVVDFGNQLDNIIKNILLKSQRDENENRVKNSSKEGFETPGEVYRIIEDSYKNINTLVSRAYAQSMKVSKEIKEFSIISDKIRLFTEKSYNSVNNIREIIDKLQDKFEDAIYNGKCLVKEINSTNSYEIDILEIDKNKYVSNFNKLFEVLYDVDYIFFRVKDIIDDERKVYKSIEEIPKDILLCSNMLTEDLKDTIMDMKELTAISQGQLVLVERLNKLLKNE</sequence>
<reference evidence="2 3" key="1">
    <citation type="journal article" date="2001" name="J. Bacteriol.">
        <title>Genome sequence and comparative analysis of the solvent-producing bacterium Clostridium acetobutylicum.</title>
        <authorList>
            <person name="Nolling J."/>
            <person name="Breton G."/>
            <person name="Omelchenko M.V."/>
            <person name="Makarova K.S."/>
            <person name="Zeng Q."/>
            <person name="Gibson R."/>
            <person name="Lee H.M."/>
            <person name="Dubois J."/>
            <person name="Qiu D."/>
            <person name="Hitti J."/>
            <person name="Wolf Y.I."/>
            <person name="Tatusov R.L."/>
            <person name="Sabathe F."/>
            <person name="Doucette-Stamm L."/>
            <person name="Soucaille P."/>
            <person name="Daly M.J."/>
            <person name="Bennett G.N."/>
            <person name="Koonin E.V."/>
            <person name="Smith D.R."/>
        </authorList>
    </citation>
    <scope>NUCLEOTIDE SEQUENCE [LARGE SCALE GENOMIC DNA]</scope>
    <source>
        <strain evidence="3">ATCC 824 / DSM 792 / JCM 1419 / LMG 5710 / VKM B-1787</strain>
    </source>
</reference>
<dbReference type="OrthoDB" id="10009595at2"/>
<dbReference type="RefSeq" id="WP_010963428.1">
    <property type="nucleotide sequence ID" value="NC_003030.1"/>
</dbReference>
<keyword evidence="1" id="KW-0812">Transmembrane</keyword>
<dbReference type="SUPFAM" id="SSF58104">
    <property type="entry name" value="Methyl-accepting chemotaxis protein (MCP) signaling domain"/>
    <property type="match status" value="1"/>
</dbReference>
<dbReference type="PATRIC" id="fig|272562.8.peg.285"/>
<keyword evidence="1" id="KW-1133">Transmembrane helix</keyword>
<protein>
    <submittedName>
        <fullName evidence="2">Methyl-accepting chemotaxis protein</fullName>
    </submittedName>
</protein>
<accession>Q97MU0</accession>
<keyword evidence="1" id="KW-0472">Membrane</keyword>
<evidence type="ECO:0000313" key="2">
    <source>
        <dbReference type="EMBL" id="AAK78086.1"/>
    </source>
</evidence>
<organism evidence="2 3">
    <name type="scientific">Clostridium acetobutylicum (strain ATCC 824 / DSM 792 / JCM 1419 / IAM 19013 / LMG 5710 / NBRC 13948 / NRRL B-527 / VKM B-1787 / 2291 / W)</name>
    <dbReference type="NCBI Taxonomy" id="272562"/>
    <lineage>
        <taxon>Bacteria</taxon>
        <taxon>Bacillati</taxon>
        <taxon>Bacillota</taxon>
        <taxon>Clostridia</taxon>
        <taxon>Eubacteriales</taxon>
        <taxon>Clostridiaceae</taxon>
        <taxon>Clostridium</taxon>
    </lineage>
</organism>
<evidence type="ECO:0000313" key="3">
    <source>
        <dbReference type="Proteomes" id="UP000000814"/>
    </source>
</evidence>
<dbReference type="Proteomes" id="UP000000814">
    <property type="component" value="Chromosome"/>
</dbReference>
<gene>
    <name evidence="2" type="ordered locus">CA_C0101</name>
</gene>
<dbReference type="STRING" id="272562.CA_C0101"/>
<proteinExistence type="predicted"/>
<dbReference type="KEGG" id="cac:CA_C0101"/>
<keyword evidence="3" id="KW-1185">Reference proteome</keyword>
<feature type="transmembrane region" description="Helical" evidence="1">
    <location>
        <begin position="18"/>
        <end position="37"/>
    </location>
</feature>
<dbReference type="GeneID" id="44996583"/>
<dbReference type="eggNOG" id="COG0840">
    <property type="taxonomic scope" value="Bacteria"/>
</dbReference>